<evidence type="ECO:0000313" key="3">
    <source>
        <dbReference type="EMBL" id="GAO28337.1"/>
    </source>
</evidence>
<feature type="signal peptide" evidence="2">
    <location>
        <begin position="1"/>
        <end position="20"/>
    </location>
</feature>
<accession>A0A0E9LRW0</accession>
<dbReference type="PROSITE" id="PS51257">
    <property type="entry name" value="PROKAR_LIPOPROTEIN"/>
    <property type="match status" value="1"/>
</dbReference>
<protein>
    <submittedName>
        <fullName evidence="3">Uncharacterized protein</fullName>
    </submittedName>
</protein>
<dbReference type="Proteomes" id="UP000032900">
    <property type="component" value="Unassembled WGS sequence"/>
</dbReference>
<dbReference type="STRING" id="1236989.JCM15548_1421"/>
<feature type="chain" id="PRO_5002428552" evidence="2">
    <location>
        <begin position="21"/>
        <end position="352"/>
    </location>
</feature>
<keyword evidence="2" id="KW-0732">Signal</keyword>
<comment type="caution">
    <text evidence="3">The sequence shown here is derived from an EMBL/GenBank/DDBJ whole genome shotgun (WGS) entry which is preliminary data.</text>
</comment>
<dbReference type="OrthoDB" id="9887034at2"/>
<gene>
    <name evidence="3" type="ORF">JCM15548_1421</name>
</gene>
<name>A0A0E9LRW0_9BACT</name>
<proteinExistence type="predicted"/>
<dbReference type="EMBL" id="BAZW01000002">
    <property type="protein sequence ID" value="GAO28337.1"/>
    <property type="molecule type" value="Genomic_DNA"/>
</dbReference>
<feature type="compositionally biased region" description="Acidic residues" evidence="1">
    <location>
        <begin position="49"/>
        <end position="88"/>
    </location>
</feature>
<feature type="compositionally biased region" description="Acidic residues" evidence="1">
    <location>
        <begin position="102"/>
        <end position="112"/>
    </location>
</feature>
<evidence type="ECO:0000313" key="4">
    <source>
        <dbReference type="Proteomes" id="UP000032900"/>
    </source>
</evidence>
<organism evidence="3 4">
    <name type="scientific">Geofilum rubicundum JCM 15548</name>
    <dbReference type="NCBI Taxonomy" id="1236989"/>
    <lineage>
        <taxon>Bacteria</taxon>
        <taxon>Pseudomonadati</taxon>
        <taxon>Bacteroidota</taxon>
        <taxon>Bacteroidia</taxon>
        <taxon>Marinilabiliales</taxon>
        <taxon>Marinilabiliaceae</taxon>
        <taxon>Geofilum</taxon>
    </lineage>
</organism>
<feature type="region of interest" description="Disordered" evidence="1">
    <location>
        <begin position="45"/>
        <end position="117"/>
    </location>
</feature>
<evidence type="ECO:0000256" key="2">
    <source>
        <dbReference type="SAM" id="SignalP"/>
    </source>
</evidence>
<keyword evidence="4" id="KW-1185">Reference proteome</keyword>
<dbReference type="RefSeq" id="WP_062122175.1">
    <property type="nucleotide sequence ID" value="NZ_BAZW01000002.1"/>
</dbReference>
<reference evidence="3 4" key="1">
    <citation type="journal article" date="2015" name="Microbes Environ.">
        <title>Distribution and evolution of nitrogen fixation genes in the phylum bacteroidetes.</title>
        <authorList>
            <person name="Inoue J."/>
            <person name="Oshima K."/>
            <person name="Suda W."/>
            <person name="Sakamoto M."/>
            <person name="Iino T."/>
            <person name="Noda S."/>
            <person name="Hongoh Y."/>
            <person name="Hattori M."/>
            <person name="Ohkuma M."/>
        </authorList>
    </citation>
    <scope>NUCLEOTIDE SEQUENCE [LARGE SCALE GENOMIC DNA]</scope>
    <source>
        <strain evidence="3">JCM 15548</strain>
    </source>
</reference>
<evidence type="ECO:0000256" key="1">
    <source>
        <dbReference type="SAM" id="MobiDB-lite"/>
    </source>
</evidence>
<dbReference type="AlphaFoldDB" id="A0A0E9LRW0"/>
<sequence length="352" mass="39038">MNQVKHILAILAFSIGTSLALTSCGGDDEGPDTIVLNGLWEITEIEVVPVEEETTEETTEEETTGDDTTEGDTTEGDTSDGDTSEGEGEAGAGSPPAKAEGDNGDETTDGDNTEPVADLGYMRFGMITYEYFMVEEEKVTTVHSGTYQLAGKTLSFTEDEASSEIHVALIELKGQQLTMNMTIDGEAQIWYAQKMAEDPFLDEDGEQGKLVDFENEVHSADSIPGSLLNPDLMILNDTLFGTLDTLISKETYKAEQFLYLKVDTAKTYQLTVQIIDPQYDLPAAIMEYVQVWLSYQPFAKNYQAEENRIEPEENEALFGDIKSPTGYLYIRLFSYQNEIAYKLILEEQAQEE</sequence>